<dbReference type="Pfam" id="PF00293">
    <property type="entry name" value="NUDIX"/>
    <property type="match status" value="1"/>
</dbReference>
<evidence type="ECO:0000313" key="6">
    <source>
        <dbReference type="Proteomes" id="UP001208692"/>
    </source>
</evidence>
<dbReference type="Proteomes" id="UP001208692">
    <property type="component" value="Unassembled WGS sequence"/>
</dbReference>
<dbReference type="SUPFAM" id="SSF55811">
    <property type="entry name" value="Nudix"/>
    <property type="match status" value="1"/>
</dbReference>
<dbReference type="Proteomes" id="UP001207736">
    <property type="component" value="Unassembled WGS sequence"/>
</dbReference>
<reference evidence="3 6" key="1">
    <citation type="submission" date="2021-11" db="EMBL/GenBank/DDBJ databases">
        <title>Draft genome sequence of Capnocytophaga sp. strain KC07075 isolated from cat oral cavity.</title>
        <authorList>
            <person name="Suzuki M."/>
            <person name="Imaoka K."/>
            <person name="Kimura M."/>
            <person name="Morikawa S."/>
            <person name="Maeda K."/>
        </authorList>
    </citation>
    <scope>NUCLEOTIDE SEQUENCE</scope>
    <source>
        <strain evidence="3">KC07075</strain>
        <strain evidence="4 6">KC07079</strain>
    </source>
</reference>
<evidence type="ECO:0000256" key="1">
    <source>
        <dbReference type="ARBA" id="ARBA00022801"/>
    </source>
</evidence>
<dbReference type="InterPro" id="IPR000086">
    <property type="entry name" value="NUDIX_hydrolase_dom"/>
</dbReference>
<dbReference type="InterPro" id="IPR020084">
    <property type="entry name" value="NUDIX_hydrolase_CS"/>
</dbReference>
<proteinExistence type="predicted"/>
<sequence length="70" mass="7951">MTYHYPAFTADAIITNESLSKIVLITRKNDPFKGKLAFPGGFLDSNETLKECCIREVYEETNILLHSKDV</sequence>
<dbReference type="Gene3D" id="3.90.79.10">
    <property type="entry name" value="Nucleoside Triphosphate Pyrophosphohydrolase"/>
    <property type="match status" value="1"/>
</dbReference>
<dbReference type="InterPro" id="IPR015797">
    <property type="entry name" value="NUDIX_hydrolase-like_dom_sf"/>
</dbReference>
<accession>A0AAV5AVQ9</accession>
<dbReference type="GO" id="GO:0016787">
    <property type="term" value="F:hydrolase activity"/>
    <property type="evidence" value="ECO:0007669"/>
    <property type="project" value="UniProtKB-KW"/>
</dbReference>
<keyword evidence="6" id="KW-1185">Reference proteome</keyword>
<evidence type="ECO:0000313" key="3">
    <source>
        <dbReference type="EMBL" id="GJM51434.1"/>
    </source>
</evidence>
<dbReference type="PROSITE" id="PS00893">
    <property type="entry name" value="NUDIX_BOX"/>
    <property type="match status" value="1"/>
</dbReference>
<evidence type="ECO:0000313" key="5">
    <source>
        <dbReference type="Proteomes" id="UP001207736"/>
    </source>
</evidence>
<gene>
    <name evidence="3" type="ORF">RCZ15_24070</name>
    <name evidence="4" type="ORF">RCZ16_14890</name>
</gene>
<name>A0AAV5AVQ9_9FLAO</name>
<dbReference type="PANTHER" id="PTHR43736:SF1">
    <property type="entry name" value="DIHYDRONEOPTERIN TRIPHOSPHATE DIPHOSPHATASE"/>
    <property type="match status" value="1"/>
</dbReference>
<protein>
    <recommendedName>
        <fullName evidence="2">Nudix hydrolase domain-containing protein</fullName>
    </recommendedName>
</protein>
<dbReference type="PROSITE" id="PS51462">
    <property type="entry name" value="NUDIX"/>
    <property type="match status" value="1"/>
</dbReference>
<comment type="caution">
    <text evidence="3">The sequence shown here is derived from an EMBL/GenBank/DDBJ whole genome shotgun (WGS) entry which is preliminary data.</text>
</comment>
<dbReference type="EMBL" id="BQKA01000056">
    <property type="protein sequence ID" value="GJM51434.1"/>
    <property type="molecule type" value="Genomic_DNA"/>
</dbReference>
<dbReference type="EMBL" id="BQKB01000028">
    <property type="protein sequence ID" value="GJM53172.1"/>
    <property type="molecule type" value="Genomic_DNA"/>
</dbReference>
<dbReference type="PANTHER" id="PTHR43736">
    <property type="entry name" value="ADP-RIBOSE PYROPHOSPHATASE"/>
    <property type="match status" value="1"/>
</dbReference>
<evidence type="ECO:0000259" key="2">
    <source>
        <dbReference type="PROSITE" id="PS51462"/>
    </source>
</evidence>
<evidence type="ECO:0000313" key="4">
    <source>
        <dbReference type="EMBL" id="GJM53172.1"/>
    </source>
</evidence>
<organism evidence="3 5">
    <name type="scientific">Capnocytophaga catalasegens</name>
    <dbReference type="NCBI Taxonomy" id="1004260"/>
    <lineage>
        <taxon>Bacteria</taxon>
        <taxon>Pseudomonadati</taxon>
        <taxon>Bacteroidota</taxon>
        <taxon>Flavobacteriia</taxon>
        <taxon>Flavobacteriales</taxon>
        <taxon>Flavobacteriaceae</taxon>
        <taxon>Capnocytophaga</taxon>
    </lineage>
</organism>
<feature type="domain" description="Nudix hydrolase" evidence="2">
    <location>
        <begin position="5"/>
        <end position="70"/>
    </location>
</feature>
<dbReference type="AlphaFoldDB" id="A0AAV5AVQ9"/>
<keyword evidence="1" id="KW-0378">Hydrolase</keyword>